<reference evidence="5" key="1">
    <citation type="journal article" date="2023" name="Insect Mol. Biol.">
        <title>Genome sequencing provides insights into the evolution of gene families encoding plant cell wall-degrading enzymes in longhorned beetles.</title>
        <authorList>
            <person name="Shin N.R."/>
            <person name="Okamura Y."/>
            <person name="Kirsch R."/>
            <person name="Pauchet Y."/>
        </authorList>
    </citation>
    <scope>NUCLEOTIDE SEQUENCE</scope>
    <source>
        <strain evidence="5">AMC_N1</strain>
    </source>
</reference>
<dbReference type="PROSITE" id="PS50836">
    <property type="entry name" value="DOMON"/>
    <property type="match status" value="1"/>
</dbReference>
<evidence type="ECO:0000313" key="6">
    <source>
        <dbReference type="Proteomes" id="UP001162162"/>
    </source>
</evidence>
<dbReference type="InterPro" id="IPR052126">
    <property type="entry name" value="Spindle_Org/Thrombomodulin"/>
</dbReference>
<dbReference type="SMART" id="SM00686">
    <property type="entry name" value="DM13"/>
    <property type="match status" value="2"/>
</dbReference>
<dbReference type="CDD" id="cd09631">
    <property type="entry name" value="DOMON_DOH"/>
    <property type="match status" value="1"/>
</dbReference>
<comment type="caution">
    <text evidence="5">The sequence shown here is derived from an EMBL/GenBank/DDBJ whole genome shotgun (WGS) entry which is preliminary data.</text>
</comment>
<feature type="domain" description="DOMON" evidence="3">
    <location>
        <begin position="289"/>
        <end position="422"/>
    </location>
</feature>
<dbReference type="Pfam" id="PF10517">
    <property type="entry name" value="DM13"/>
    <property type="match status" value="2"/>
</dbReference>
<feature type="domain" description="DM13" evidence="4">
    <location>
        <begin position="155"/>
        <end position="262"/>
    </location>
</feature>
<evidence type="ECO:0000259" key="3">
    <source>
        <dbReference type="PROSITE" id="PS50836"/>
    </source>
</evidence>
<keyword evidence="2" id="KW-1133">Transmembrane helix</keyword>
<protein>
    <recommendedName>
        <fullName evidence="7">Protein Skeletor</fullName>
    </recommendedName>
</protein>
<dbReference type="AlphaFoldDB" id="A0AAV8Z915"/>
<evidence type="ECO:0000256" key="2">
    <source>
        <dbReference type="SAM" id="Phobius"/>
    </source>
</evidence>
<feature type="transmembrane region" description="Helical" evidence="2">
    <location>
        <begin position="7"/>
        <end position="27"/>
    </location>
</feature>
<evidence type="ECO:0000256" key="1">
    <source>
        <dbReference type="ARBA" id="ARBA00022737"/>
    </source>
</evidence>
<dbReference type="InterPro" id="IPR005018">
    <property type="entry name" value="DOMON_domain"/>
</dbReference>
<keyword evidence="2" id="KW-0472">Membrane</keyword>
<dbReference type="Proteomes" id="UP001162162">
    <property type="component" value="Unassembled WGS sequence"/>
</dbReference>
<accession>A0AAV8Z915</accession>
<keyword evidence="2" id="KW-0812">Transmembrane</keyword>
<keyword evidence="1" id="KW-0677">Repeat</keyword>
<dbReference type="SMART" id="SM00664">
    <property type="entry name" value="DoH"/>
    <property type="match status" value="1"/>
</dbReference>
<dbReference type="EMBL" id="JAPWTK010000010">
    <property type="protein sequence ID" value="KAJ8960030.1"/>
    <property type="molecule type" value="Genomic_DNA"/>
</dbReference>
<sequence length="688" mass="77665">MGPFRLFVVFFDLQSTLFIVISLYIFAGLCEDDEGPYHGKYLGKLNSYHHQVSGSIYAVDDWTLLLTSFSYDGNGADTFFWAGAANRPGPQGFIVPDSDGRTNVLERYLNKDFTLVLPEGKKITDIKWFAVYDIWSQNTFGDIYIPEEFEPPTVQKISTLTGKTNGIATESVDILDAKRIRLNQFSYDGKAKKAYFWVGVGAQPVAKGYKVPDEYGYLDPLRQYKNLTITLEVPGDLTIFDIDWFSVFDHDTKKSLGSIIIPEALNVPPSLVKIIPHKNDLPNCLQLHKDFQVSWEVFGPQITIQLAGQVGEDEYLSFGISGSTERSQMIGADVAVAYIDGYRGFANDYNITALTPCVKVLGQYKGVCKDELVGGQDSNQMNTAVRENGVNIITYRRQLISPDPGDKEIPAEGSLYIVWGIGKLDENKEPAFHDLYSKTDIKIELTPKEPKNNCLSFTRSKPEPREPWKKGQIFDKTIRIFKAYIGPSGAKKGYQAITGHPSTALAWYINGLLAPELWLRRGLSYVFKVYGGNNPHSAEYYHPLIITDEPHGGFDRLTDEAQSKIRVLAGVEYSRRGRPRPTVAGPLCLAQHNENRDRRQDDDYESFKKFNRSLVYTCEQGEPGTLEFTPNSSWPDTVYYNSFTQANMGWKIHIVDSFNQRIHSGGDTNRFLNFLIIIPVCLFVRQLF</sequence>
<evidence type="ECO:0008006" key="7">
    <source>
        <dbReference type="Google" id="ProtNLM"/>
    </source>
</evidence>
<evidence type="ECO:0000259" key="4">
    <source>
        <dbReference type="PROSITE" id="PS51549"/>
    </source>
</evidence>
<dbReference type="InterPro" id="IPR057443">
    <property type="entry name" value="At5g54830-like"/>
</dbReference>
<dbReference type="PANTHER" id="PTHR24036">
    <property type="entry name" value="SKELETOR-RELATED"/>
    <property type="match status" value="1"/>
</dbReference>
<gene>
    <name evidence="5" type="ORF">NQ318_009467</name>
</gene>
<evidence type="ECO:0000313" key="5">
    <source>
        <dbReference type="EMBL" id="KAJ8960030.1"/>
    </source>
</evidence>
<dbReference type="InterPro" id="IPR019545">
    <property type="entry name" value="DM13_domain"/>
</dbReference>
<dbReference type="Pfam" id="PF25489">
    <property type="entry name" value="At5g54830"/>
    <property type="match status" value="1"/>
</dbReference>
<dbReference type="PROSITE" id="PS51549">
    <property type="entry name" value="DM13"/>
    <property type="match status" value="2"/>
</dbReference>
<dbReference type="Pfam" id="PF03351">
    <property type="entry name" value="DOMON"/>
    <property type="match status" value="1"/>
</dbReference>
<feature type="domain" description="DM13" evidence="4">
    <location>
        <begin position="39"/>
        <end position="146"/>
    </location>
</feature>
<dbReference type="PANTHER" id="PTHR24036:SF16">
    <property type="entry name" value="KNICKKOPF"/>
    <property type="match status" value="1"/>
</dbReference>
<proteinExistence type="predicted"/>
<dbReference type="InterPro" id="IPR045266">
    <property type="entry name" value="DOH_DOMON"/>
</dbReference>
<keyword evidence="6" id="KW-1185">Reference proteome</keyword>
<organism evidence="5 6">
    <name type="scientific">Aromia moschata</name>
    <dbReference type="NCBI Taxonomy" id="1265417"/>
    <lineage>
        <taxon>Eukaryota</taxon>
        <taxon>Metazoa</taxon>
        <taxon>Ecdysozoa</taxon>
        <taxon>Arthropoda</taxon>
        <taxon>Hexapoda</taxon>
        <taxon>Insecta</taxon>
        <taxon>Pterygota</taxon>
        <taxon>Neoptera</taxon>
        <taxon>Endopterygota</taxon>
        <taxon>Coleoptera</taxon>
        <taxon>Polyphaga</taxon>
        <taxon>Cucujiformia</taxon>
        <taxon>Chrysomeloidea</taxon>
        <taxon>Cerambycidae</taxon>
        <taxon>Cerambycinae</taxon>
        <taxon>Callichromatini</taxon>
        <taxon>Aromia</taxon>
    </lineage>
</organism>
<name>A0AAV8Z915_9CUCU</name>